<organism evidence="2 3">
    <name type="scientific">Sphingomonas quercus</name>
    <dbReference type="NCBI Taxonomy" id="2842451"/>
    <lineage>
        <taxon>Bacteria</taxon>
        <taxon>Pseudomonadati</taxon>
        <taxon>Pseudomonadota</taxon>
        <taxon>Alphaproteobacteria</taxon>
        <taxon>Sphingomonadales</taxon>
        <taxon>Sphingomonadaceae</taxon>
        <taxon>Sphingomonas</taxon>
    </lineage>
</organism>
<dbReference type="PANTHER" id="PTHR36156">
    <property type="entry name" value="SLR2101 PROTEIN"/>
    <property type="match status" value="1"/>
</dbReference>
<dbReference type="CDD" id="cd02231">
    <property type="entry name" value="cupin_BLL6423-like"/>
    <property type="match status" value="1"/>
</dbReference>
<dbReference type="Pfam" id="PF07883">
    <property type="entry name" value="Cupin_2"/>
    <property type="match status" value="1"/>
</dbReference>
<comment type="caution">
    <text evidence="2">The sequence shown here is derived from an EMBL/GenBank/DDBJ whole genome shotgun (WGS) entry which is preliminary data.</text>
</comment>
<keyword evidence="3" id="KW-1185">Reference proteome</keyword>
<evidence type="ECO:0000313" key="2">
    <source>
        <dbReference type="EMBL" id="MBU3077651.1"/>
    </source>
</evidence>
<accession>A0ABS6BIL1</accession>
<dbReference type="InterPro" id="IPR047142">
    <property type="entry name" value="OryJ/VirC-like"/>
</dbReference>
<dbReference type="Proteomes" id="UP000776276">
    <property type="component" value="Unassembled WGS sequence"/>
</dbReference>
<feature type="domain" description="Cupin type-2" evidence="1">
    <location>
        <begin position="120"/>
        <end position="174"/>
    </location>
</feature>
<reference evidence="2 3" key="1">
    <citation type="submission" date="2021-06" db="EMBL/GenBank/DDBJ databases">
        <title>Sphingomonas sp. XMGL2, whole genome shotgun sequencing project.</title>
        <authorList>
            <person name="Zhao G."/>
            <person name="Shen L."/>
        </authorList>
    </citation>
    <scope>NUCLEOTIDE SEQUENCE [LARGE SCALE GENOMIC DNA]</scope>
    <source>
        <strain evidence="2 3">XMGL2</strain>
    </source>
</reference>
<evidence type="ECO:0000313" key="3">
    <source>
        <dbReference type="Proteomes" id="UP000776276"/>
    </source>
</evidence>
<protein>
    <submittedName>
        <fullName evidence="2">Cupin domain-containing protein</fullName>
    </submittedName>
</protein>
<evidence type="ECO:0000259" key="1">
    <source>
        <dbReference type="Pfam" id="PF07883"/>
    </source>
</evidence>
<sequence length="179" mass="19629">MLPAPLPPVRRVVTANKPDGRSYIQEEHSSLVEMTPPGRPGYRNVNVWRTVGTPTAIDAADTIQEHSGAQPPADGTILRVIDFPPISNDPEERRRQASASLQTLFKDCVHDASHPNPGMHITRSVDYAIVLSGTITAVMDDGETDLHPGDILIQRGTNHAWENRTDDIARVAFVLIDGR</sequence>
<name>A0ABS6BIL1_9SPHN</name>
<dbReference type="PANTHER" id="PTHR36156:SF2">
    <property type="entry name" value="CUPIN TYPE-2 DOMAIN-CONTAINING PROTEIN"/>
    <property type="match status" value="1"/>
</dbReference>
<gene>
    <name evidence="2" type="ORF">KOF26_07190</name>
</gene>
<dbReference type="EMBL" id="JAHKRT010000003">
    <property type="protein sequence ID" value="MBU3077651.1"/>
    <property type="molecule type" value="Genomic_DNA"/>
</dbReference>
<dbReference type="InterPro" id="IPR013096">
    <property type="entry name" value="Cupin_2"/>
</dbReference>
<proteinExistence type="predicted"/>